<dbReference type="GO" id="GO:0004040">
    <property type="term" value="F:amidase activity"/>
    <property type="evidence" value="ECO:0007669"/>
    <property type="project" value="UniProtKB-EC"/>
</dbReference>
<dbReference type="GeneID" id="9584490"/>
<evidence type="ECO:0000313" key="7">
    <source>
        <dbReference type="EMBL" id="EFE37916.1"/>
    </source>
</evidence>
<evidence type="ECO:0000256" key="5">
    <source>
        <dbReference type="PIRSR" id="PIRSR001221-1"/>
    </source>
</evidence>
<feature type="active site" description="Charge relay system" evidence="5">
    <location>
        <position position="136"/>
    </location>
</feature>
<feature type="domain" description="Amidase" evidence="6">
    <location>
        <begin position="81"/>
        <end position="564"/>
    </location>
</feature>
<reference evidence="8" key="1">
    <citation type="journal article" date="2011" name="Genome Biol.">
        <title>Comparative and functional genomics provide insights into the pathogenicity of dermatophytic fungi.</title>
        <authorList>
            <person name="Burmester A."/>
            <person name="Shelest E."/>
            <person name="Gloeckner G."/>
            <person name="Heddergott C."/>
            <person name="Schindler S."/>
            <person name="Staib P."/>
            <person name="Heidel A."/>
            <person name="Felder M."/>
            <person name="Petzold A."/>
            <person name="Szafranski K."/>
            <person name="Feuermann M."/>
            <person name="Pedruzzi I."/>
            <person name="Priebe S."/>
            <person name="Groth M."/>
            <person name="Winkler R."/>
            <person name="Li W."/>
            <person name="Kniemeyer O."/>
            <person name="Schroeckh V."/>
            <person name="Hertweck C."/>
            <person name="Hube B."/>
            <person name="White T.C."/>
            <person name="Platzer M."/>
            <person name="Guthke R."/>
            <person name="Heitman J."/>
            <person name="Woestemeyer J."/>
            <person name="Zipfel P.F."/>
            <person name="Monod M."/>
            <person name="Brakhage A.A."/>
        </authorList>
    </citation>
    <scope>NUCLEOTIDE SEQUENCE [LARGE SCALE GENOMIC DNA]</scope>
    <source>
        <strain evidence="8">HKI 0517</strain>
    </source>
</reference>
<evidence type="ECO:0000256" key="1">
    <source>
        <dbReference type="ARBA" id="ARBA00001311"/>
    </source>
</evidence>
<dbReference type="PROSITE" id="PS00571">
    <property type="entry name" value="AMIDASES"/>
    <property type="match status" value="1"/>
</dbReference>
<keyword evidence="4" id="KW-0378">Hydrolase</keyword>
<evidence type="ECO:0000313" key="8">
    <source>
        <dbReference type="Proteomes" id="UP000008383"/>
    </source>
</evidence>
<evidence type="ECO:0000256" key="4">
    <source>
        <dbReference type="ARBA" id="ARBA00022801"/>
    </source>
</evidence>
<accession>D4DJN8</accession>
<evidence type="ECO:0000256" key="3">
    <source>
        <dbReference type="ARBA" id="ARBA00012922"/>
    </source>
</evidence>
<dbReference type="SUPFAM" id="SSF75304">
    <property type="entry name" value="Amidase signature (AS) enzymes"/>
    <property type="match status" value="1"/>
</dbReference>
<dbReference type="HOGENOM" id="CLU_009600_9_2_1"/>
<dbReference type="InterPro" id="IPR036928">
    <property type="entry name" value="AS_sf"/>
</dbReference>
<dbReference type="PANTHER" id="PTHR46072:SF8">
    <property type="entry name" value="AMIDASE DOMAIN-CONTAINING PROTEIN"/>
    <property type="match status" value="1"/>
</dbReference>
<dbReference type="OrthoDB" id="6428749at2759"/>
<dbReference type="AlphaFoldDB" id="D4DJN8"/>
<sequence length="582" mass="64166">MVKEPEAWEEKAAVKRAVTVAKIPEEWRLTEEQINDAKAQRQLAGAYFQGFLTDEERKITGEESTEIVSKIKSKEYSALQVAKAYCKAAAIAHQMTSCLHEVFFDQALERAKYLDEYVEKHGKTMGPLHGLPISLKDQFHVKGNDTTMGYVGWIDTFEGDKGSHKVHNFDSPIVTDLLSLGAVLYCKIGETENHIIGRVLNPWNNNLSCGGSSGGEGVMLALGASSAGLGTDLGGSVRVPAGFCGVYGLKPTHDRLPYRDVANTNPGQNTYSSSIGVLSTSHDSIQLMMKSILSTQPWLRDPVVFSVPWRDEIVAETLERVAPDGSAKSDQKSLKFGILYTDNIVTPHPPVTRGLHALEDALKKAGHKVVSWNPPPHSTAIRIHLEFMSADGGNDIKKQLSLSGEPPIPQIKIFVEGKEPLPLLEYQDLILQGIEYAEAYADYWNSTAQDDGQIVDAVIAPLAPWAAVIPTKYYHTGKILHLILTRHNTQFLQSPAYTEVINLLDYSVSVVPVTKADKNVDVADPDYEPISELDKANWELYDPELFNGTPVGMQLIGRKHEEEKIWAIGKIVDNIMKKAKSG</sequence>
<proteinExistence type="inferred from homology"/>
<feature type="active site" description="Acyl-ester intermediate" evidence="5">
    <location>
        <position position="236"/>
    </location>
</feature>
<dbReference type="InterPro" id="IPR020556">
    <property type="entry name" value="Amidase_CS"/>
</dbReference>
<dbReference type="Pfam" id="PF01425">
    <property type="entry name" value="Amidase"/>
    <property type="match status" value="1"/>
</dbReference>
<comment type="similarity">
    <text evidence="2">Belongs to the amidase family.</text>
</comment>
<dbReference type="Proteomes" id="UP000008383">
    <property type="component" value="Unassembled WGS sequence"/>
</dbReference>
<dbReference type="EMBL" id="ACYE01000442">
    <property type="protein sequence ID" value="EFE37916.1"/>
    <property type="molecule type" value="Genomic_DNA"/>
</dbReference>
<dbReference type="PANTHER" id="PTHR46072">
    <property type="entry name" value="AMIDASE-RELATED-RELATED"/>
    <property type="match status" value="1"/>
</dbReference>
<dbReference type="InterPro" id="IPR023631">
    <property type="entry name" value="Amidase_dom"/>
</dbReference>
<dbReference type="KEGG" id="tve:TRV_07406"/>
<dbReference type="Gene3D" id="3.90.1300.10">
    <property type="entry name" value="Amidase signature (AS) domain"/>
    <property type="match status" value="1"/>
</dbReference>
<keyword evidence="8" id="KW-1185">Reference proteome</keyword>
<feature type="active site" description="Charge relay system" evidence="5">
    <location>
        <position position="212"/>
    </location>
</feature>
<comment type="catalytic activity">
    <reaction evidence="1">
        <text>a monocarboxylic acid amide + H2O = a monocarboxylate + NH4(+)</text>
        <dbReference type="Rhea" id="RHEA:12020"/>
        <dbReference type="ChEBI" id="CHEBI:15377"/>
        <dbReference type="ChEBI" id="CHEBI:28938"/>
        <dbReference type="ChEBI" id="CHEBI:35757"/>
        <dbReference type="ChEBI" id="CHEBI:83628"/>
        <dbReference type="EC" id="3.5.1.4"/>
    </reaction>
</comment>
<protein>
    <recommendedName>
        <fullName evidence="3">amidase</fullName>
        <ecNumber evidence="3">3.5.1.4</ecNumber>
    </recommendedName>
</protein>
<dbReference type="PIRSF" id="PIRSF001221">
    <property type="entry name" value="Amidase_fungi"/>
    <property type="match status" value="1"/>
</dbReference>
<gene>
    <name evidence="7" type="ORF">TRV_07406</name>
</gene>
<name>D4DJN8_TRIVH</name>
<evidence type="ECO:0000256" key="2">
    <source>
        <dbReference type="ARBA" id="ARBA00009199"/>
    </source>
</evidence>
<organism evidence="7 8">
    <name type="scientific">Trichophyton verrucosum (strain HKI 0517)</name>
    <dbReference type="NCBI Taxonomy" id="663202"/>
    <lineage>
        <taxon>Eukaryota</taxon>
        <taxon>Fungi</taxon>
        <taxon>Dikarya</taxon>
        <taxon>Ascomycota</taxon>
        <taxon>Pezizomycotina</taxon>
        <taxon>Eurotiomycetes</taxon>
        <taxon>Eurotiomycetidae</taxon>
        <taxon>Onygenales</taxon>
        <taxon>Arthrodermataceae</taxon>
        <taxon>Trichophyton</taxon>
    </lineage>
</organism>
<comment type="caution">
    <text evidence="7">The sequence shown here is derived from an EMBL/GenBank/DDBJ whole genome shotgun (WGS) entry which is preliminary data.</text>
</comment>
<dbReference type="RefSeq" id="XP_003018561.1">
    <property type="nucleotide sequence ID" value="XM_003018515.1"/>
</dbReference>
<dbReference type="EC" id="3.5.1.4" evidence="3"/>
<evidence type="ECO:0000259" key="6">
    <source>
        <dbReference type="Pfam" id="PF01425"/>
    </source>
</evidence>